<accession>A0ABQ9GNC7</accession>
<evidence type="ECO:0000313" key="3">
    <source>
        <dbReference type="Proteomes" id="UP001159363"/>
    </source>
</evidence>
<evidence type="ECO:0000256" key="1">
    <source>
        <dbReference type="SAM" id="MobiDB-lite"/>
    </source>
</evidence>
<gene>
    <name evidence="2" type="ORF">PR048_024327</name>
</gene>
<dbReference type="EMBL" id="JARBHB010000010">
    <property type="protein sequence ID" value="KAJ8873509.1"/>
    <property type="molecule type" value="Genomic_DNA"/>
</dbReference>
<comment type="caution">
    <text evidence="2">The sequence shown here is derived from an EMBL/GenBank/DDBJ whole genome shotgun (WGS) entry which is preliminary data.</text>
</comment>
<keyword evidence="3" id="KW-1185">Reference proteome</keyword>
<proteinExistence type="predicted"/>
<reference evidence="2 3" key="1">
    <citation type="submission" date="2023-02" db="EMBL/GenBank/DDBJ databases">
        <title>LHISI_Scaffold_Assembly.</title>
        <authorList>
            <person name="Stuart O.P."/>
            <person name="Cleave R."/>
            <person name="Magrath M.J.L."/>
            <person name="Mikheyev A.S."/>
        </authorList>
    </citation>
    <scope>NUCLEOTIDE SEQUENCE [LARGE SCALE GENOMIC DNA]</scope>
    <source>
        <strain evidence="2">Daus_M_001</strain>
        <tissue evidence="2">Leg muscle</tissue>
    </source>
</reference>
<name>A0ABQ9GNC7_9NEOP</name>
<protein>
    <submittedName>
        <fullName evidence="2">Uncharacterized protein</fullName>
    </submittedName>
</protein>
<dbReference type="Proteomes" id="UP001159363">
    <property type="component" value="Chromosome 9"/>
</dbReference>
<evidence type="ECO:0000313" key="2">
    <source>
        <dbReference type="EMBL" id="KAJ8873509.1"/>
    </source>
</evidence>
<sequence length="329" mass="36642">MTPQNLADMAWCGGCLESWSRASSEGCRVGGWVWGGTQGTPNVNAIKIPLPPPLIPHPAILSEDRGADGCCRFYHGSPPTKANWVQSRPSRRTLASGNRAGRCHWSAGLLRDLPFTPPLHSGAAPYSFKSSSSALKTSQLRATQIILLNRQKARLKTKFKLILVRRADRNGATLSETRCMSTPDARPQTKAGFTKTEELRIVLNDPIRIFFHARAVVTVTQLGVQRDGSRVITVTVTVRLVPDPGHRRTGEKKRLCRGFEDVHIAPKIAFKNDYMFDAVAYAQRFTMFDDKFYAFMAEYDSLASKAETKNRKEPSTSRNDRLGMHVMLP</sequence>
<feature type="compositionally biased region" description="Basic and acidic residues" evidence="1">
    <location>
        <begin position="306"/>
        <end position="323"/>
    </location>
</feature>
<feature type="region of interest" description="Disordered" evidence="1">
    <location>
        <begin position="306"/>
        <end position="329"/>
    </location>
</feature>
<organism evidence="2 3">
    <name type="scientific">Dryococelus australis</name>
    <dbReference type="NCBI Taxonomy" id="614101"/>
    <lineage>
        <taxon>Eukaryota</taxon>
        <taxon>Metazoa</taxon>
        <taxon>Ecdysozoa</taxon>
        <taxon>Arthropoda</taxon>
        <taxon>Hexapoda</taxon>
        <taxon>Insecta</taxon>
        <taxon>Pterygota</taxon>
        <taxon>Neoptera</taxon>
        <taxon>Polyneoptera</taxon>
        <taxon>Phasmatodea</taxon>
        <taxon>Verophasmatodea</taxon>
        <taxon>Anareolatae</taxon>
        <taxon>Phasmatidae</taxon>
        <taxon>Eurycanthinae</taxon>
        <taxon>Dryococelus</taxon>
    </lineage>
</organism>